<dbReference type="EMBL" id="KE525303">
    <property type="protein sequence ID" value="KFB45456.1"/>
    <property type="molecule type" value="Genomic_DNA"/>
</dbReference>
<protein>
    <submittedName>
        <fullName evidence="1 2">Purine transporter, putative</fullName>
    </submittedName>
</protein>
<reference evidence="2" key="2">
    <citation type="submission" date="2020-05" db="UniProtKB">
        <authorList>
            <consortium name="EnsemblMetazoa"/>
        </authorList>
    </citation>
    <scope>IDENTIFICATION</scope>
</reference>
<accession>A0A084W5G2</accession>
<evidence type="ECO:0000313" key="2">
    <source>
        <dbReference type="EnsemblMetazoa" id="ASIC013393-PA"/>
    </source>
</evidence>
<dbReference type="EMBL" id="ATLV01020623">
    <property type="status" value="NOT_ANNOTATED_CDS"/>
    <property type="molecule type" value="Genomic_DNA"/>
</dbReference>
<sequence length="141" mass="14929">MLNTEVTPAQGADSRTLEGVAYVLPEKPHCNCQICSSALMSGRKGWCAGPSTHAVSFPTSSTGISDASEPSGWPAKIAPLYVVCRRRELSRAETTTEQDCDLQWLRLDRGCAVLCILNGEFLICSGAVVSGLRPGADGNGE</sequence>
<organism evidence="1">
    <name type="scientific">Anopheles sinensis</name>
    <name type="common">Mosquito</name>
    <dbReference type="NCBI Taxonomy" id="74873"/>
    <lineage>
        <taxon>Eukaryota</taxon>
        <taxon>Metazoa</taxon>
        <taxon>Ecdysozoa</taxon>
        <taxon>Arthropoda</taxon>
        <taxon>Hexapoda</taxon>
        <taxon>Insecta</taxon>
        <taxon>Pterygota</taxon>
        <taxon>Neoptera</taxon>
        <taxon>Endopterygota</taxon>
        <taxon>Diptera</taxon>
        <taxon>Nematocera</taxon>
        <taxon>Culicoidea</taxon>
        <taxon>Culicidae</taxon>
        <taxon>Anophelinae</taxon>
        <taxon>Anopheles</taxon>
    </lineage>
</organism>
<dbReference type="AlphaFoldDB" id="A0A084W5G2"/>
<reference evidence="1 3" key="1">
    <citation type="journal article" date="2014" name="BMC Genomics">
        <title>Genome sequence of Anopheles sinensis provides insight into genetics basis of mosquito competence for malaria parasites.</title>
        <authorList>
            <person name="Zhou D."/>
            <person name="Zhang D."/>
            <person name="Ding G."/>
            <person name="Shi L."/>
            <person name="Hou Q."/>
            <person name="Ye Y."/>
            <person name="Xu Y."/>
            <person name="Zhou H."/>
            <person name="Xiong C."/>
            <person name="Li S."/>
            <person name="Yu J."/>
            <person name="Hong S."/>
            <person name="Yu X."/>
            <person name="Zou P."/>
            <person name="Chen C."/>
            <person name="Chang X."/>
            <person name="Wang W."/>
            <person name="Lv Y."/>
            <person name="Sun Y."/>
            <person name="Ma L."/>
            <person name="Shen B."/>
            <person name="Zhu C."/>
        </authorList>
    </citation>
    <scope>NUCLEOTIDE SEQUENCE [LARGE SCALE GENOMIC DNA]</scope>
</reference>
<evidence type="ECO:0000313" key="1">
    <source>
        <dbReference type="EMBL" id="KFB45456.1"/>
    </source>
</evidence>
<dbReference type="VEuPathDB" id="VectorBase:ASIC013393"/>
<keyword evidence="3" id="KW-1185">Reference proteome</keyword>
<dbReference type="EnsemblMetazoa" id="ASIC013393-RA">
    <property type="protein sequence ID" value="ASIC013393-PA"/>
    <property type="gene ID" value="ASIC013393"/>
</dbReference>
<evidence type="ECO:0000313" key="3">
    <source>
        <dbReference type="Proteomes" id="UP000030765"/>
    </source>
</evidence>
<proteinExistence type="predicted"/>
<dbReference type="Proteomes" id="UP000030765">
    <property type="component" value="Unassembled WGS sequence"/>
</dbReference>
<gene>
    <name evidence="1" type="ORF">ZHAS_00013393</name>
</gene>
<name>A0A084W5G2_ANOSI</name>